<name>A0A1D2AHW3_AUXPR</name>
<reference evidence="2" key="1">
    <citation type="submission" date="2015-08" db="EMBL/GenBank/DDBJ databases">
        <authorList>
            <person name="Babu N.S."/>
            <person name="Beckwith C.J."/>
            <person name="Beseler K.G."/>
            <person name="Brison A."/>
            <person name="Carone J.V."/>
            <person name="Caskin T.P."/>
            <person name="Diamond M."/>
            <person name="Durham M.E."/>
            <person name="Foxe J.M."/>
            <person name="Go M."/>
            <person name="Henderson B.A."/>
            <person name="Jones I.B."/>
            <person name="McGettigan J.A."/>
            <person name="Micheletti S.J."/>
            <person name="Nasrallah M.E."/>
            <person name="Ortiz D."/>
            <person name="Piller C.R."/>
            <person name="Privatt S.R."/>
            <person name="Schneider S.L."/>
            <person name="Sharp S."/>
            <person name="Smith T.C."/>
            <person name="Stanton J.D."/>
            <person name="Ullery H.E."/>
            <person name="Wilson R.J."/>
            <person name="Serrano M.G."/>
            <person name="Buck G."/>
            <person name="Lee V."/>
            <person name="Wang Y."/>
            <person name="Carvalho R."/>
            <person name="Voegtly L."/>
            <person name="Shi R."/>
            <person name="Duckworth R."/>
            <person name="Johnson A."/>
            <person name="Loviza R."/>
            <person name="Walstead R."/>
            <person name="Shah Z."/>
            <person name="Kiflezghi M."/>
            <person name="Wade K."/>
            <person name="Ball S.L."/>
            <person name="Bradley K.W."/>
            <person name="Asai D.J."/>
            <person name="Bowman C.A."/>
            <person name="Russell D.A."/>
            <person name="Pope W.H."/>
            <person name="Jacobs-Sera D."/>
            <person name="Hendrix R.W."/>
            <person name="Hatfull G.F."/>
        </authorList>
    </citation>
    <scope>NUCLEOTIDE SEQUENCE</scope>
</reference>
<feature type="non-terminal residue" evidence="2">
    <location>
        <position position="328"/>
    </location>
</feature>
<dbReference type="EMBL" id="GDKF01000127">
    <property type="protein sequence ID" value="JAT78495.1"/>
    <property type="molecule type" value="Transcribed_RNA"/>
</dbReference>
<dbReference type="AlphaFoldDB" id="A0A1D2AHW3"/>
<feature type="compositionally biased region" description="Basic and acidic residues" evidence="1">
    <location>
        <begin position="319"/>
        <end position="328"/>
    </location>
</feature>
<protein>
    <submittedName>
        <fullName evidence="2">Uncharacterized protein</fullName>
    </submittedName>
</protein>
<accession>A0A1D2AHW3</accession>
<feature type="non-terminal residue" evidence="2">
    <location>
        <position position="1"/>
    </location>
</feature>
<gene>
    <name evidence="2" type="ORF">g.22481</name>
</gene>
<feature type="compositionally biased region" description="Basic and acidic residues" evidence="1">
    <location>
        <begin position="301"/>
        <end position="311"/>
    </location>
</feature>
<sequence length="328" mass="35307">ALDRRPEVCCPQTCHGSSESCQFLPSSNFQQPPTLDPAAWWSAGQPPPAGRVAPRIRPPQNPGWRCAARWAPPGSCACFLSPSLLPGAWLPGLWGSAPPHAPQLLLPAACMHGGVSRHEGSIRASHAVLASAQVHSAQNKDLPQAQRARLLVHMHIHLHRRFPLDQPACSARRACTPSGCFRISSSRHSMAVALVSCPAKSRVITLSRSSRVEQGTPPSSLASSITLMAQNSVPLRDASMLSSTICAWGGKYWGSSITWGMQMKRYKVYLIKGGSCLAGLPEACPRQVYAPGKQALQPRRHEALEGRERLGLHPGPTGPRDHANGDLQ</sequence>
<evidence type="ECO:0000256" key="1">
    <source>
        <dbReference type="SAM" id="MobiDB-lite"/>
    </source>
</evidence>
<organism evidence="2">
    <name type="scientific">Auxenochlorella protothecoides</name>
    <name type="common">Green microalga</name>
    <name type="synonym">Chlorella protothecoides</name>
    <dbReference type="NCBI Taxonomy" id="3075"/>
    <lineage>
        <taxon>Eukaryota</taxon>
        <taxon>Viridiplantae</taxon>
        <taxon>Chlorophyta</taxon>
        <taxon>core chlorophytes</taxon>
        <taxon>Trebouxiophyceae</taxon>
        <taxon>Chlorellales</taxon>
        <taxon>Chlorellaceae</taxon>
        <taxon>Auxenochlorella</taxon>
    </lineage>
</organism>
<proteinExistence type="predicted"/>
<feature type="region of interest" description="Disordered" evidence="1">
    <location>
        <begin position="301"/>
        <end position="328"/>
    </location>
</feature>
<evidence type="ECO:0000313" key="2">
    <source>
        <dbReference type="EMBL" id="JAT78495.1"/>
    </source>
</evidence>